<evidence type="ECO:0000313" key="16">
    <source>
        <dbReference type="EMBL" id="MFC3108510.1"/>
    </source>
</evidence>
<dbReference type="NCBIfam" id="NF003349">
    <property type="entry name" value="PRK04375.1-2"/>
    <property type="match status" value="1"/>
</dbReference>
<keyword evidence="7 15" id="KW-0812">Transmembrane</keyword>
<comment type="catalytic activity">
    <reaction evidence="14 15">
        <text>heme b + (2E,6E)-farnesyl diphosphate + H2O = Fe(II)-heme o + diphosphate</text>
        <dbReference type="Rhea" id="RHEA:28070"/>
        <dbReference type="ChEBI" id="CHEBI:15377"/>
        <dbReference type="ChEBI" id="CHEBI:33019"/>
        <dbReference type="ChEBI" id="CHEBI:60344"/>
        <dbReference type="ChEBI" id="CHEBI:60530"/>
        <dbReference type="ChEBI" id="CHEBI:175763"/>
        <dbReference type="EC" id="2.5.1.141"/>
    </reaction>
</comment>
<dbReference type="InterPro" id="IPR006369">
    <property type="entry name" value="Protohaem_IX_farnesylTrfase"/>
</dbReference>
<evidence type="ECO:0000256" key="11">
    <source>
        <dbReference type="ARBA" id="ARBA00030253"/>
    </source>
</evidence>
<evidence type="ECO:0000256" key="10">
    <source>
        <dbReference type="ARBA" id="ARBA00023136"/>
    </source>
</evidence>
<comment type="subcellular location">
    <subcellularLocation>
        <location evidence="1 15">Cell membrane</location>
        <topology evidence="1 15">Multi-pass membrane protein</topology>
    </subcellularLocation>
</comment>
<name>A0ABV7F4Q1_9BURK</name>
<dbReference type="EMBL" id="JBHRTP010000032">
    <property type="protein sequence ID" value="MFC3108510.1"/>
    <property type="molecule type" value="Genomic_DNA"/>
</dbReference>
<dbReference type="Pfam" id="PF01040">
    <property type="entry name" value="UbiA"/>
    <property type="match status" value="1"/>
</dbReference>
<feature type="transmembrane region" description="Helical" evidence="15">
    <location>
        <begin position="212"/>
        <end position="233"/>
    </location>
</feature>
<dbReference type="HAMAP" id="MF_00154">
    <property type="entry name" value="CyoE_CtaB"/>
    <property type="match status" value="1"/>
</dbReference>
<reference evidence="17" key="1">
    <citation type="journal article" date="2019" name="Int. J. Syst. Evol. Microbiol.">
        <title>The Global Catalogue of Microorganisms (GCM) 10K type strain sequencing project: providing services to taxonomists for standard genome sequencing and annotation.</title>
        <authorList>
            <consortium name="The Broad Institute Genomics Platform"/>
            <consortium name="The Broad Institute Genome Sequencing Center for Infectious Disease"/>
            <person name="Wu L."/>
            <person name="Ma J."/>
        </authorList>
    </citation>
    <scope>NUCLEOTIDE SEQUENCE [LARGE SCALE GENOMIC DNA]</scope>
    <source>
        <strain evidence="17">KCTC 42986</strain>
    </source>
</reference>
<evidence type="ECO:0000256" key="14">
    <source>
        <dbReference type="ARBA" id="ARBA00047690"/>
    </source>
</evidence>
<evidence type="ECO:0000256" key="4">
    <source>
        <dbReference type="ARBA" id="ARBA00022475"/>
    </source>
</evidence>
<dbReference type="PANTHER" id="PTHR43448">
    <property type="entry name" value="PROTOHEME IX FARNESYLTRANSFERASE, MITOCHONDRIAL"/>
    <property type="match status" value="1"/>
</dbReference>
<evidence type="ECO:0000256" key="3">
    <source>
        <dbReference type="ARBA" id="ARBA00012292"/>
    </source>
</evidence>
<proteinExistence type="inferred from homology"/>
<keyword evidence="17" id="KW-1185">Reference proteome</keyword>
<feature type="transmembrane region" description="Helical" evidence="15">
    <location>
        <begin position="44"/>
        <end position="68"/>
    </location>
</feature>
<feature type="transmembrane region" description="Helical" evidence="15">
    <location>
        <begin position="89"/>
        <end position="110"/>
    </location>
</feature>
<comment type="function">
    <text evidence="15">Converts heme B (protoheme IX) to heme O by substitution of the vinyl group on carbon 2 of heme B porphyrin ring with a hydroxyethyl farnesyl side group.</text>
</comment>
<evidence type="ECO:0000256" key="2">
    <source>
        <dbReference type="ARBA" id="ARBA00004919"/>
    </source>
</evidence>
<feature type="transmembrane region" description="Helical" evidence="15">
    <location>
        <begin position="272"/>
        <end position="292"/>
    </location>
</feature>
<organism evidence="16 17">
    <name type="scientific">Undibacterium arcticum</name>
    <dbReference type="NCBI Taxonomy" id="1762892"/>
    <lineage>
        <taxon>Bacteria</taxon>
        <taxon>Pseudomonadati</taxon>
        <taxon>Pseudomonadota</taxon>
        <taxon>Betaproteobacteria</taxon>
        <taxon>Burkholderiales</taxon>
        <taxon>Oxalobacteraceae</taxon>
        <taxon>Undibacterium</taxon>
    </lineage>
</organism>
<comment type="pathway">
    <text evidence="2 15">Porphyrin-containing compound metabolism; heme O biosynthesis; heme O from protoheme: step 1/1.</text>
</comment>
<feature type="transmembrane region" description="Helical" evidence="15">
    <location>
        <begin position="168"/>
        <end position="191"/>
    </location>
</feature>
<evidence type="ECO:0000313" key="17">
    <source>
        <dbReference type="Proteomes" id="UP001595530"/>
    </source>
</evidence>
<dbReference type="RefSeq" id="WP_390322164.1">
    <property type="nucleotide sequence ID" value="NZ_JBHRTP010000032.1"/>
</dbReference>
<dbReference type="Gene3D" id="1.10.357.140">
    <property type="entry name" value="UbiA prenyltransferase"/>
    <property type="match status" value="1"/>
</dbReference>
<feature type="transmembrane region" description="Helical" evidence="15">
    <location>
        <begin position="143"/>
        <end position="162"/>
    </location>
</feature>
<dbReference type="InterPro" id="IPR044878">
    <property type="entry name" value="UbiA_sf"/>
</dbReference>
<feature type="transmembrane region" description="Helical" evidence="15">
    <location>
        <begin position="239"/>
        <end position="260"/>
    </location>
</feature>
<keyword evidence="10 15" id="KW-0472">Membrane</keyword>
<evidence type="ECO:0000256" key="13">
    <source>
        <dbReference type="ARBA" id="ARBA00042475"/>
    </source>
</evidence>
<dbReference type="InterPro" id="IPR030470">
    <property type="entry name" value="UbiA_prenylTrfase_CS"/>
</dbReference>
<keyword evidence="5" id="KW-0997">Cell inner membrane</keyword>
<comment type="miscellaneous">
    <text evidence="15">Carbon 2 of the heme B porphyrin ring is defined according to the Fischer nomenclature.</text>
</comment>
<dbReference type="PROSITE" id="PS00943">
    <property type="entry name" value="UBIA"/>
    <property type="match status" value="1"/>
</dbReference>
<keyword evidence="4 15" id="KW-1003">Cell membrane</keyword>
<accession>A0ABV7F4Q1</accession>
<evidence type="ECO:0000256" key="15">
    <source>
        <dbReference type="HAMAP-Rule" id="MF_00154"/>
    </source>
</evidence>
<keyword evidence="9 15" id="KW-0350">Heme biosynthesis</keyword>
<keyword evidence="8 15" id="KW-1133">Transmembrane helix</keyword>
<sequence length="294" mass="32565">MTTLTVPANRIAQYWALTKPRVTQLAVFCAVIGMFLATPDLPNWQTVAAATLGIWLLAGAAFAVNCLVEREIDSRMARTARRPMARGEITVPQTLVFSGLIGGAGMLVLYNLVNPLTMWLTFATFVGYAVIYTMILKPATPQNIVIGGLSGAMPPALGWAAVANEVPMQALLLVLIIFVWTPPHFWALAMYRRDDYAKSGLPMLPITHGLQFTGFHIWLYTIALVATSMLPYAVAMSGLIYLAAAAVLGAIFLWFAWQLYRHYSDLMARKTFTYSIIYLSLLFAALLVDHYFRF</sequence>
<evidence type="ECO:0000256" key="1">
    <source>
        <dbReference type="ARBA" id="ARBA00004651"/>
    </source>
</evidence>
<evidence type="ECO:0000256" key="9">
    <source>
        <dbReference type="ARBA" id="ARBA00023133"/>
    </source>
</evidence>
<evidence type="ECO:0000256" key="8">
    <source>
        <dbReference type="ARBA" id="ARBA00022989"/>
    </source>
</evidence>
<protein>
    <recommendedName>
        <fullName evidence="12 15">Protoheme IX farnesyltransferase</fullName>
        <ecNumber evidence="3 15">2.5.1.141</ecNumber>
    </recommendedName>
    <alternativeName>
        <fullName evidence="13 15">Heme B farnesyltransferase</fullName>
    </alternativeName>
    <alternativeName>
        <fullName evidence="11 15">Heme O synthase</fullName>
    </alternativeName>
</protein>
<dbReference type="NCBIfam" id="TIGR01473">
    <property type="entry name" value="cyoE_ctaB"/>
    <property type="match status" value="1"/>
</dbReference>
<evidence type="ECO:0000256" key="12">
    <source>
        <dbReference type="ARBA" id="ARBA00040810"/>
    </source>
</evidence>
<evidence type="ECO:0000256" key="5">
    <source>
        <dbReference type="ARBA" id="ARBA00022519"/>
    </source>
</evidence>
<dbReference type="GO" id="GO:0008495">
    <property type="term" value="F:protoheme IX farnesyltransferase activity"/>
    <property type="evidence" value="ECO:0007669"/>
    <property type="project" value="UniProtKB-EC"/>
</dbReference>
<dbReference type="EC" id="2.5.1.141" evidence="3 15"/>
<dbReference type="Proteomes" id="UP001595530">
    <property type="component" value="Unassembled WGS sequence"/>
</dbReference>
<gene>
    <name evidence="16" type="primary">cyoE</name>
    <name evidence="15" type="synonym">ctaB</name>
    <name evidence="16" type="ORF">ACFOFO_11125</name>
</gene>
<dbReference type="CDD" id="cd13957">
    <property type="entry name" value="PT_UbiA_Cox10"/>
    <property type="match status" value="1"/>
</dbReference>
<dbReference type="PANTHER" id="PTHR43448:SF7">
    <property type="entry name" value="4-HYDROXYBENZOATE SOLANESYLTRANSFERASE"/>
    <property type="match status" value="1"/>
</dbReference>
<comment type="caution">
    <text evidence="16">The sequence shown here is derived from an EMBL/GenBank/DDBJ whole genome shotgun (WGS) entry which is preliminary data.</text>
</comment>
<comment type="similarity">
    <text evidence="15">Belongs to the UbiA prenyltransferase family. Protoheme IX farnesyltransferase subfamily.</text>
</comment>
<feature type="transmembrane region" description="Helical" evidence="15">
    <location>
        <begin position="116"/>
        <end position="136"/>
    </location>
</feature>
<keyword evidence="6 15" id="KW-0808">Transferase</keyword>
<evidence type="ECO:0000256" key="6">
    <source>
        <dbReference type="ARBA" id="ARBA00022679"/>
    </source>
</evidence>
<feature type="transmembrane region" description="Helical" evidence="15">
    <location>
        <begin position="21"/>
        <end position="38"/>
    </location>
</feature>
<dbReference type="InterPro" id="IPR000537">
    <property type="entry name" value="UbiA_prenyltransferase"/>
</dbReference>
<evidence type="ECO:0000256" key="7">
    <source>
        <dbReference type="ARBA" id="ARBA00022692"/>
    </source>
</evidence>